<protein>
    <submittedName>
        <fullName evidence="3">CARDB protein</fullName>
    </submittedName>
</protein>
<dbReference type="InterPro" id="IPR011635">
    <property type="entry name" value="CARDB"/>
</dbReference>
<reference evidence="3 4" key="1">
    <citation type="submission" date="2016-11" db="EMBL/GenBank/DDBJ databases">
        <authorList>
            <person name="Jaros S."/>
            <person name="Januszkiewicz K."/>
            <person name="Wedrychowicz H."/>
        </authorList>
    </citation>
    <scope>NUCLEOTIDE SEQUENCE [LARGE SCALE GENOMIC DNA]</scope>
    <source>
        <strain evidence="3 4">DSM 9705</strain>
    </source>
</reference>
<dbReference type="EMBL" id="FQXS01000033">
    <property type="protein sequence ID" value="SHI09718.1"/>
    <property type="molecule type" value="Genomic_DNA"/>
</dbReference>
<organism evidence="3 4">
    <name type="scientific">Desulfofustis glycolicus DSM 9705</name>
    <dbReference type="NCBI Taxonomy" id="1121409"/>
    <lineage>
        <taxon>Bacteria</taxon>
        <taxon>Pseudomonadati</taxon>
        <taxon>Thermodesulfobacteriota</taxon>
        <taxon>Desulfobulbia</taxon>
        <taxon>Desulfobulbales</taxon>
        <taxon>Desulfocapsaceae</taxon>
        <taxon>Desulfofustis</taxon>
    </lineage>
</organism>
<feature type="signal peptide" evidence="1">
    <location>
        <begin position="1"/>
        <end position="24"/>
    </location>
</feature>
<accession>A0A1M5YD07</accession>
<evidence type="ECO:0000313" key="3">
    <source>
        <dbReference type="EMBL" id="SHI09718.1"/>
    </source>
</evidence>
<keyword evidence="4" id="KW-1185">Reference proteome</keyword>
<dbReference type="Pfam" id="PF07705">
    <property type="entry name" value="CARDB"/>
    <property type="match status" value="1"/>
</dbReference>
<dbReference type="Gene3D" id="2.60.40.10">
    <property type="entry name" value="Immunoglobulins"/>
    <property type="match status" value="1"/>
</dbReference>
<dbReference type="AlphaFoldDB" id="A0A1M5YD07"/>
<sequence length="160" mass="17002">MITSKKAVSSLIIALVMCAGSAMAQDGIGAAKKQVAPVKPDIPKNVVVLPDLKISRVDFTPNNVFRATVQVANIGLAPSTPCLLMMEVGCSSPKKLIFNIPALKQTIPGAFPDPASQETIVINSPIAFNVSNIKLTVDSQNAVKEKNETNNTWSKNNCVK</sequence>
<dbReference type="Proteomes" id="UP000184139">
    <property type="component" value="Unassembled WGS sequence"/>
</dbReference>
<gene>
    <name evidence="3" type="ORF">SAMN02745124_03865</name>
</gene>
<proteinExistence type="predicted"/>
<feature type="domain" description="CARDB" evidence="2">
    <location>
        <begin position="50"/>
        <end position="154"/>
    </location>
</feature>
<evidence type="ECO:0000259" key="2">
    <source>
        <dbReference type="Pfam" id="PF07705"/>
    </source>
</evidence>
<name>A0A1M5YD07_9BACT</name>
<evidence type="ECO:0000313" key="4">
    <source>
        <dbReference type="Proteomes" id="UP000184139"/>
    </source>
</evidence>
<evidence type="ECO:0000256" key="1">
    <source>
        <dbReference type="SAM" id="SignalP"/>
    </source>
</evidence>
<dbReference type="RefSeq" id="WP_073378729.1">
    <property type="nucleotide sequence ID" value="NZ_FQXS01000033.1"/>
</dbReference>
<dbReference type="InterPro" id="IPR013783">
    <property type="entry name" value="Ig-like_fold"/>
</dbReference>
<keyword evidence="1" id="KW-0732">Signal</keyword>
<dbReference type="STRING" id="1121409.SAMN02745124_03865"/>
<feature type="chain" id="PRO_5012183735" evidence="1">
    <location>
        <begin position="25"/>
        <end position="160"/>
    </location>
</feature>